<dbReference type="Pfam" id="PF01602">
    <property type="entry name" value="Adaptin_N"/>
    <property type="match status" value="1"/>
</dbReference>
<accession>A0ABP1BXQ6</accession>
<evidence type="ECO:0000256" key="4">
    <source>
        <dbReference type="ARBA" id="ARBA00023136"/>
    </source>
</evidence>
<dbReference type="Gene3D" id="1.25.10.10">
    <property type="entry name" value="Leucine-rich Repeat Variant"/>
    <property type="match status" value="3"/>
</dbReference>
<keyword evidence="2" id="KW-0813">Transport</keyword>
<evidence type="ECO:0000313" key="7">
    <source>
        <dbReference type="EMBL" id="CAK9881219.1"/>
    </source>
</evidence>
<dbReference type="EMBL" id="OZ023709">
    <property type="protein sequence ID" value="CAK9881219.1"/>
    <property type="molecule type" value="Genomic_DNA"/>
</dbReference>
<organism evidence="7 8">
    <name type="scientific">Sphagnum jensenii</name>
    <dbReference type="NCBI Taxonomy" id="128206"/>
    <lineage>
        <taxon>Eukaryota</taxon>
        <taxon>Viridiplantae</taxon>
        <taxon>Streptophyta</taxon>
        <taxon>Embryophyta</taxon>
        <taxon>Bryophyta</taxon>
        <taxon>Sphagnophytina</taxon>
        <taxon>Sphagnopsida</taxon>
        <taxon>Sphagnales</taxon>
        <taxon>Sphagnaceae</taxon>
        <taxon>Sphagnum</taxon>
    </lineage>
</organism>
<dbReference type="PANTHER" id="PTHR22780">
    <property type="entry name" value="ADAPTIN, ALPHA/GAMMA/EPSILON"/>
    <property type="match status" value="1"/>
</dbReference>
<feature type="domain" description="Clathrin/coatomer adaptor adaptin-like N-terminal" evidence="6">
    <location>
        <begin position="47"/>
        <end position="188"/>
    </location>
</feature>
<keyword evidence="8" id="KW-1185">Reference proteome</keyword>
<evidence type="ECO:0000256" key="5">
    <source>
        <dbReference type="SAM" id="MobiDB-lite"/>
    </source>
</evidence>
<protein>
    <recommendedName>
        <fullName evidence="6">Clathrin/coatomer adaptor adaptin-like N-terminal domain-containing protein</fullName>
    </recommendedName>
</protein>
<dbReference type="InterPro" id="IPR050840">
    <property type="entry name" value="Adaptor_Complx_Large_Subunit"/>
</dbReference>
<comment type="subcellular location">
    <subcellularLocation>
        <location evidence="1">Endomembrane system</location>
    </subcellularLocation>
</comment>
<sequence length="738" mass="80183">MSSQGVWGSSKEFLDLVKSIGEANSQAEEERIVASEIEMLKRRIVEPDVPHKKMKEYIIRLVYIEMLGHDASFGYIQAVKMTHDDNLLLKRSGYLVVTLFLNEDHDLIILIVNTIQKDLKSDNYLVCCAALTAVCKLLNEERIPAVLPQILCDKDSSVMSAVVCAHFDLVTADAQAYKNFTTSFMSILKQIAEHRLPKLYDYHHTPAPFIQIKILKILALLGAGDKHTSENMYSVLAEILKRSDANSNIGNAILYECISIITTIHVSPRLLEVATEITSQFVKDPDDALKHKTLDLLCKMTKSSNVEVIVENMITYMQTLNDAHNKTEIAGVGLGWLPDGWVRYGMDQTMNQVFELAGDLVPPKVAHDLMHLLAEGAGEDDEDADSLLQSSVVESYLHVLKEPKLPSVLLQVICWVLGEFGTAYSTHSADDIIGRLCDVAESHAGDITVKGYAVTAITKICAFEISADRQVHLIPEVDRNLSFLNEFVESTAANGARLYIPEMDSIQCLSILISQDYGLMECKRSGANPPPTLLNCHPHLHQVWIKKETIGAMGSLLREGAPVSSSSTKPVSVSKSSSSYSERKKPQPEISSEKQRLAASLFGGPTPSGRVSGSAGAKVAPTRAGAVSQPSEKHLPSHPSSGASKPKVSDAAGSSKQIVVPTIPAAAPLDLLDMSDSVSGVITSGPGDDAFKQLEGLLEGPVTTAAAATPAPPQKPTIDLMSHCTTVIAPLLLMKHLW</sequence>
<reference evidence="7" key="1">
    <citation type="submission" date="2024-03" db="EMBL/GenBank/DDBJ databases">
        <authorList>
            <consortium name="ELIXIR-Norway"/>
            <consortium name="Elixir Norway"/>
        </authorList>
    </citation>
    <scope>NUCLEOTIDE SEQUENCE</scope>
</reference>
<dbReference type="InterPro" id="IPR011989">
    <property type="entry name" value="ARM-like"/>
</dbReference>
<gene>
    <name evidence="7" type="ORF">CSSPJE1EN2_LOCUS22618</name>
</gene>
<name>A0ABP1BXQ6_9BRYO</name>
<dbReference type="InterPro" id="IPR016024">
    <property type="entry name" value="ARM-type_fold"/>
</dbReference>
<evidence type="ECO:0000256" key="1">
    <source>
        <dbReference type="ARBA" id="ARBA00004308"/>
    </source>
</evidence>
<evidence type="ECO:0000256" key="3">
    <source>
        <dbReference type="ARBA" id="ARBA00022927"/>
    </source>
</evidence>
<dbReference type="SUPFAM" id="SSF48371">
    <property type="entry name" value="ARM repeat"/>
    <property type="match status" value="1"/>
</dbReference>
<dbReference type="InterPro" id="IPR002553">
    <property type="entry name" value="Clathrin/coatomer_adapt-like_N"/>
</dbReference>
<keyword evidence="4" id="KW-0472">Membrane</keyword>
<feature type="compositionally biased region" description="Basic and acidic residues" evidence="5">
    <location>
        <begin position="581"/>
        <end position="596"/>
    </location>
</feature>
<dbReference type="Proteomes" id="UP001497522">
    <property type="component" value="Chromosome 8"/>
</dbReference>
<proteinExistence type="predicted"/>
<evidence type="ECO:0000259" key="6">
    <source>
        <dbReference type="Pfam" id="PF01602"/>
    </source>
</evidence>
<keyword evidence="3" id="KW-0653">Protein transport</keyword>
<feature type="region of interest" description="Disordered" evidence="5">
    <location>
        <begin position="560"/>
        <end position="655"/>
    </location>
</feature>
<evidence type="ECO:0000256" key="2">
    <source>
        <dbReference type="ARBA" id="ARBA00022448"/>
    </source>
</evidence>
<feature type="compositionally biased region" description="Low complexity" evidence="5">
    <location>
        <begin position="562"/>
        <end position="580"/>
    </location>
</feature>
<evidence type="ECO:0000313" key="8">
    <source>
        <dbReference type="Proteomes" id="UP001497522"/>
    </source>
</evidence>